<dbReference type="Pfam" id="PF03107">
    <property type="entry name" value="C1_2"/>
    <property type="match status" value="1"/>
</dbReference>
<dbReference type="GeneID" id="107940356"/>
<organism evidence="3 4">
    <name type="scientific">Gossypium hirsutum</name>
    <name type="common">Upland cotton</name>
    <name type="synonym">Gossypium mexicanum</name>
    <dbReference type="NCBI Taxonomy" id="3635"/>
    <lineage>
        <taxon>Eukaryota</taxon>
        <taxon>Viridiplantae</taxon>
        <taxon>Streptophyta</taxon>
        <taxon>Embryophyta</taxon>
        <taxon>Tracheophyta</taxon>
        <taxon>Spermatophyta</taxon>
        <taxon>Magnoliopsida</taxon>
        <taxon>eudicotyledons</taxon>
        <taxon>Gunneridae</taxon>
        <taxon>Pentapetalae</taxon>
        <taxon>rosids</taxon>
        <taxon>malvids</taxon>
        <taxon>Malvales</taxon>
        <taxon>Malvaceae</taxon>
        <taxon>Malvoideae</taxon>
        <taxon>Gossypium</taxon>
    </lineage>
</organism>
<proteinExistence type="predicted"/>
<dbReference type="InterPro" id="IPR004146">
    <property type="entry name" value="DC1"/>
</dbReference>
<feature type="domain" description="DC1" evidence="2">
    <location>
        <begin position="8"/>
        <end position="58"/>
    </location>
</feature>
<dbReference type="PANTHER" id="PTHR46288">
    <property type="entry name" value="PHORBOL-ESTER/DAG-TYPE DOMAIN-CONTAINING PROTEIN"/>
    <property type="match status" value="1"/>
</dbReference>
<dbReference type="RefSeq" id="XP_040940323.1">
    <property type="nucleotide sequence ID" value="XM_041084389.1"/>
</dbReference>
<evidence type="ECO:0000259" key="2">
    <source>
        <dbReference type="Pfam" id="PF03107"/>
    </source>
</evidence>
<keyword evidence="1" id="KW-0677">Repeat</keyword>
<dbReference type="PANTHER" id="PTHR46288:SF27">
    <property type="entry name" value="CYSTEINE_HISTIDINE-RICH C1 DOMAIN FAMILY PROTEIN"/>
    <property type="match status" value="1"/>
</dbReference>
<name>A0ABM2ZCH9_GOSHI</name>
<reference evidence="4" key="2">
    <citation type="submission" date="2025-08" db="UniProtKB">
        <authorList>
            <consortium name="RefSeq"/>
        </authorList>
    </citation>
    <scope>IDENTIFICATION</scope>
</reference>
<dbReference type="SUPFAM" id="SSF57889">
    <property type="entry name" value="Cysteine-rich domain"/>
    <property type="match status" value="1"/>
</dbReference>
<sequence length="104" mass="11861">MEELKNHGHQHPLLMLNEEQLIGNGNGVVDCSRCGEKVSAPCFSCVECCGFYLHKTCAEAPLELNHPFHRHHPLLLLQNPPYTSGTRLRAWKISIHQTREHLQL</sequence>
<accession>A0ABM2ZCH9</accession>
<dbReference type="Proteomes" id="UP000818029">
    <property type="component" value="Chromosome A13"/>
</dbReference>
<gene>
    <name evidence="4" type="primary">LOC107940356</name>
</gene>
<evidence type="ECO:0000313" key="3">
    <source>
        <dbReference type="Proteomes" id="UP000818029"/>
    </source>
</evidence>
<keyword evidence="3" id="KW-1185">Reference proteome</keyword>
<evidence type="ECO:0000313" key="4">
    <source>
        <dbReference type="RefSeq" id="XP_040940323.1"/>
    </source>
</evidence>
<reference evidence="3" key="1">
    <citation type="journal article" date="2020" name="Nat. Genet.">
        <title>Genomic diversifications of five Gossypium allopolyploid species and their impact on cotton improvement.</title>
        <authorList>
            <person name="Chen Z.J."/>
            <person name="Sreedasyam A."/>
            <person name="Ando A."/>
            <person name="Song Q."/>
            <person name="De Santiago L.M."/>
            <person name="Hulse-Kemp A.M."/>
            <person name="Ding M."/>
            <person name="Ye W."/>
            <person name="Kirkbride R.C."/>
            <person name="Jenkins J."/>
            <person name="Plott C."/>
            <person name="Lovell J."/>
            <person name="Lin Y.M."/>
            <person name="Vaughn R."/>
            <person name="Liu B."/>
            <person name="Simpson S."/>
            <person name="Scheffler B.E."/>
            <person name="Wen L."/>
            <person name="Saski C.A."/>
            <person name="Grover C.E."/>
            <person name="Hu G."/>
            <person name="Conover J.L."/>
            <person name="Carlson J.W."/>
            <person name="Shu S."/>
            <person name="Boston L.B."/>
            <person name="Williams M."/>
            <person name="Peterson D.G."/>
            <person name="McGee K."/>
            <person name="Jones D.C."/>
            <person name="Wendel J.F."/>
            <person name="Stelly D.M."/>
            <person name="Grimwood J."/>
            <person name="Schmutz J."/>
        </authorList>
    </citation>
    <scope>NUCLEOTIDE SEQUENCE [LARGE SCALE GENOMIC DNA]</scope>
    <source>
        <strain evidence="3">cv. TM-1</strain>
    </source>
</reference>
<dbReference type="InterPro" id="IPR046349">
    <property type="entry name" value="C1-like_sf"/>
</dbReference>
<protein>
    <submittedName>
        <fullName evidence="4">Uncharacterized protein isoform X2</fullName>
    </submittedName>
</protein>
<evidence type="ECO:0000256" key="1">
    <source>
        <dbReference type="ARBA" id="ARBA00022737"/>
    </source>
</evidence>